<dbReference type="PATRIC" id="fig|589873.4.peg.197"/>
<dbReference type="GeneID" id="78253518"/>
<dbReference type="EMBL" id="DNAN01000553">
    <property type="protein sequence ID" value="HAW77168.1"/>
    <property type="molecule type" value="Genomic_DNA"/>
</dbReference>
<reference evidence="3 6" key="1">
    <citation type="submission" date="2014-06" db="EMBL/GenBank/DDBJ databases">
        <title>Genomes of Alteromonas australica, a world apart.</title>
        <authorList>
            <person name="Gonzaga A."/>
            <person name="Lopez-Perez M."/>
            <person name="Rodriguez-Valera F."/>
        </authorList>
    </citation>
    <scope>NUCLEOTIDE SEQUENCE [LARGE SCALE GENOMIC DNA]</scope>
    <source>
        <strain evidence="3 6">H 17</strain>
    </source>
</reference>
<accession>A0A075NS91</accession>
<dbReference type="Proteomes" id="UP000056090">
    <property type="component" value="Chromosome"/>
</dbReference>
<dbReference type="KEGG" id="aal:EP13_00970"/>
<dbReference type="InterPro" id="IPR029069">
    <property type="entry name" value="HotDog_dom_sf"/>
</dbReference>
<dbReference type="KEGG" id="aaus:EP12_00955"/>
<dbReference type="CDD" id="cd03443">
    <property type="entry name" value="PaaI_thioesterase"/>
    <property type="match status" value="1"/>
</dbReference>
<dbReference type="GO" id="GO:0016289">
    <property type="term" value="F:acyl-CoA hydrolase activity"/>
    <property type="evidence" value="ECO:0007669"/>
    <property type="project" value="UniProtKB-ARBA"/>
</dbReference>
<evidence type="ECO:0000256" key="1">
    <source>
        <dbReference type="ARBA" id="ARBA00022801"/>
    </source>
</evidence>
<dbReference type="Pfam" id="PF03061">
    <property type="entry name" value="4HBT"/>
    <property type="match status" value="1"/>
</dbReference>
<dbReference type="SUPFAM" id="SSF54637">
    <property type="entry name" value="Thioesterase/thiol ester dehydrase-isomerase"/>
    <property type="match status" value="1"/>
</dbReference>
<dbReference type="RefSeq" id="WP_044055552.1">
    <property type="nucleotide sequence ID" value="NZ_CAJXAX010000011.1"/>
</dbReference>
<sequence>MSETHTQLNPLREKMITHVISLFRDTMPFNQLLGLDFIPRGQGVELHLAWREALTGNPLQKILHGGVTASLLDTVGGITAIIETIHQTQDSELLSLQKRLATMGTVDMRVDYLRPGRGTHFIATAAVIRKGSKLAVCRMELHNEAGDHIAFGTGTYMLG</sequence>
<feature type="domain" description="Thioesterase" evidence="2">
    <location>
        <begin position="61"/>
        <end position="147"/>
    </location>
</feature>
<keyword evidence="6" id="KW-1185">Reference proteome</keyword>
<dbReference type="NCBIfam" id="NF008675">
    <property type="entry name" value="PRK11688.1"/>
    <property type="match status" value="1"/>
</dbReference>
<evidence type="ECO:0000313" key="6">
    <source>
        <dbReference type="Proteomes" id="UP000056090"/>
    </source>
</evidence>
<dbReference type="AlphaFoldDB" id="A0A075NS91"/>
<evidence type="ECO:0000313" key="7">
    <source>
        <dbReference type="Proteomes" id="UP000263517"/>
    </source>
</evidence>
<evidence type="ECO:0000313" key="4">
    <source>
        <dbReference type="EMBL" id="HAW77168.1"/>
    </source>
</evidence>
<evidence type="ECO:0000313" key="3">
    <source>
        <dbReference type="EMBL" id="AIF97379.1"/>
    </source>
</evidence>
<dbReference type="EMBL" id="DONK01000054">
    <property type="protein sequence ID" value="HBU50402.1"/>
    <property type="molecule type" value="Genomic_DNA"/>
</dbReference>
<organism evidence="3 6">
    <name type="scientific">Alteromonas australica</name>
    <dbReference type="NCBI Taxonomy" id="589873"/>
    <lineage>
        <taxon>Bacteria</taxon>
        <taxon>Pseudomonadati</taxon>
        <taxon>Pseudomonadota</taxon>
        <taxon>Gammaproteobacteria</taxon>
        <taxon>Alteromonadales</taxon>
        <taxon>Alteromonadaceae</taxon>
        <taxon>Alteromonas/Salinimonas group</taxon>
        <taxon>Alteromonas</taxon>
    </lineage>
</organism>
<dbReference type="eggNOG" id="COG2050">
    <property type="taxonomic scope" value="Bacteria"/>
</dbReference>
<evidence type="ECO:0000259" key="2">
    <source>
        <dbReference type="Pfam" id="PF03061"/>
    </source>
</evidence>
<dbReference type="EMBL" id="CP008849">
    <property type="protein sequence ID" value="AIF97379.1"/>
    <property type="molecule type" value="Genomic_DNA"/>
</dbReference>
<proteinExistence type="predicted"/>
<reference evidence="7 8" key="2">
    <citation type="journal article" date="2018" name="Nat. Biotechnol.">
        <title>A standardized bacterial taxonomy based on genome phylogeny substantially revises the tree of life.</title>
        <authorList>
            <person name="Parks D.H."/>
            <person name="Chuvochina M."/>
            <person name="Waite D.W."/>
            <person name="Rinke C."/>
            <person name="Skarshewski A."/>
            <person name="Chaumeil P.A."/>
            <person name="Hugenholtz P."/>
        </authorList>
    </citation>
    <scope>NUCLEOTIDE SEQUENCE [LARGE SCALE GENOMIC DNA]</scope>
    <source>
        <strain evidence="5">UBA11621</strain>
        <strain evidence="4">UBA11978</strain>
    </source>
</reference>
<dbReference type="InterPro" id="IPR003736">
    <property type="entry name" value="PAAI_dom"/>
</dbReference>
<dbReference type="Gene3D" id="3.10.129.10">
    <property type="entry name" value="Hotdog Thioesterase"/>
    <property type="match status" value="1"/>
</dbReference>
<evidence type="ECO:0000313" key="8">
    <source>
        <dbReference type="Proteomes" id="UP000264779"/>
    </source>
</evidence>
<dbReference type="STRING" id="589873.EP12_00955"/>
<dbReference type="OrthoDB" id="9813158at2"/>
<gene>
    <name evidence="4" type="ORF">DCW74_15700</name>
    <name evidence="5" type="ORF">DEB45_03995</name>
    <name evidence="3" type="ORF">EP13_00970</name>
</gene>
<dbReference type="InterPro" id="IPR006683">
    <property type="entry name" value="Thioestr_dom"/>
</dbReference>
<protein>
    <submittedName>
        <fullName evidence="4">Thioesterase family protein</fullName>
    </submittedName>
</protein>
<keyword evidence="1" id="KW-0378">Hydrolase</keyword>
<evidence type="ECO:0000313" key="5">
    <source>
        <dbReference type="EMBL" id="HBU50402.1"/>
    </source>
</evidence>
<dbReference type="NCBIfam" id="TIGR00369">
    <property type="entry name" value="unchar_dom_1"/>
    <property type="match status" value="1"/>
</dbReference>
<dbReference type="Proteomes" id="UP000264779">
    <property type="component" value="Unassembled WGS sequence"/>
</dbReference>
<dbReference type="Proteomes" id="UP000263517">
    <property type="component" value="Unassembled WGS sequence"/>
</dbReference>
<name>A0A075NS91_9ALTE</name>